<dbReference type="Proteomes" id="UP001596310">
    <property type="component" value="Unassembled WGS sequence"/>
</dbReference>
<evidence type="ECO:0000256" key="1">
    <source>
        <dbReference type="SAM" id="MobiDB-lite"/>
    </source>
</evidence>
<evidence type="ECO:0000259" key="2">
    <source>
        <dbReference type="Pfam" id="PF13529"/>
    </source>
</evidence>
<protein>
    <submittedName>
        <fullName evidence="3">C39 family peptidase</fullName>
    </submittedName>
</protein>
<comment type="caution">
    <text evidence="3">The sequence shown here is derived from an EMBL/GenBank/DDBJ whole genome shotgun (WGS) entry which is preliminary data.</text>
</comment>
<feature type="compositionally biased region" description="Polar residues" evidence="1">
    <location>
        <begin position="46"/>
        <end position="62"/>
    </location>
</feature>
<feature type="compositionally biased region" description="Low complexity" evidence="1">
    <location>
        <begin position="36"/>
        <end position="45"/>
    </location>
</feature>
<reference evidence="4" key="1">
    <citation type="journal article" date="2019" name="Int. J. Syst. Evol. Microbiol.">
        <title>The Global Catalogue of Microorganisms (GCM) 10K type strain sequencing project: providing services to taxonomists for standard genome sequencing and annotation.</title>
        <authorList>
            <consortium name="The Broad Institute Genomics Platform"/>
            <consortium name="The Broad Institute Genome Sequencing Center for Infectious Disease"/>
            <person name="Wu L."/>
            <person name="Ma J."/>
        </authorList>
    </citation>
    <scope>NUCLEOTIDE SEQUENCE [LARGE SCALE GENOMIC DNA]</scope>
    <source>
        <strain evidence="4">CCM 8897</strain>
    </source>
</reference>
<dbReference type="PANTHER" id="PTHR37806:SF1">
    <property type="entry name" value="PEPTIDASE C39-LIKE DOMAIN-CONTAINING PROTEIN"/>
    <property type="match status" value="1"/>
</dbReference>
<accession>A0ABW1ULE0</accession>
<dbReference type="EMBL" id="JBHSSM010000014">
    <property type="protein sequence ID" value="MFC6314765.1"/>
    <property type="molecule type" value="Genomic_DNA"/>
</dbReference>
<feature type="domain" description="Peptidase C39-like" evidence="2">
    <location>
        <begin position="239"/>
        <end position="368"/>
    </location>
</feature>
<dbReference type="Gene3D" id="3.90.70.10">
    <property type="entry name" value="Cysteine proteinases"/>
    <property type="match status" value="1"/>
</dbReference>
<dbReference type="InterPro" id="IPR039564">
    <property type="entry name" value="Peptidase_C39-like"/>
</dbReference>
<dbReference type="RefSeq" id="WP_225422213.1">
    <property type="nucleotide sequence ID" value="NZ_JBHSSM010000014.1"/>
</dbReference>
<name>A0ABW1ULE0_9LACO</name>
<evidence type="ECO:0000313" key="3">
    <source>
        <dbReference type="EMBL" id="MFC6314765.1"/>
    </source>
</evidence>
<keyword evidence="4" id="KW-1185">Reference proteome</keyword>
<dbReference type="Pfam" id="PF13529">
    <property type="entry name" value="Peptidase_C39_2"/>
    <property type="match status" value="1"/>
</dbReference>
<dbReference type="PANTHER" id="PTHR37806">
    <property type="entry name" value="LMO0724 PROTEIN"/>
    <property type="match status" value="1"/>
</dbReference>
<gene>
    <name evidence="3" type="ORF">ACFQHW_04180</name>
</gene>
<evidence type="ECO:0000313" key="4">
    <source>
        <dbReference type="Proteomes" id="UP001596310"/>
    </source>
</evidence>
<feature type="region of interest" description="Disordered" evidence="1">
    <location>
        <begin position="36"/>
        <end position="81"/>
    </location>
</feature>
<proteinExistence type="predicted"/>
<sequence>MGWLILVGGQWVGANHEQDGALGPARFEGQVVQAATTTEQPATPASGTNQTDGNQADATTTEPDPDEGTSITPDPGENEPVLVPNRFVGVINYQANGGAKLWAFTQGQLTWTGRYLKTGTRWQVYGSAEIGGQRYYNLGHNQWLLAKYLVTTGAWAQTPQPFKGVATITYVPHYGIAVYRGPSTNYGRTGQKLQTGSRWRVSHRVKTATDTWYCVGRQQWLNGRNIVVTGATYPTSVRLKVPIVNQRPELPNGCEITAVTMMVNFAGNRVNKLQLAAVMPRSKSDPNLGYLGNPAGYGITIFPPALMGVVRKYTGNAKNLTGLGLDGLAYQLSSGHPVVTWHTLHGFPYHALTVTGYDQGRIYFNDCWTGKASSMTRQQFLRNWQTQAQRAISY</sequence>
<organism evidence="3 4">
    <name type="scientific">Lapidilactobacillus achengensis</name>
    <dbReference type="NCBI Taxonomy" id="2486000"/>
    <lineage>
        <taxon>Bacteria</taxon>
        <taxon>Bacillati</taxon>
        <taxon>Bacillota</taxon>
        <taxon>Bacilli</taxon>
        <taxon>Lactobacillales</taxon>
        <taxon>Lactobacillaceae</taxon>
        <taxon>Lapidilactobacillus</taxon>
    </lineage>
</organism>